<dbReference type="InterPro" id="IPR004474">
    <property type="entry name" value="LytR_CpsA_psr"/>
</dbReference>
<reference evidence="4" key="1">
    <citation type="submission" date="2016-10" db="EMBL/GenBank/DDBJ databases">
        <authorList>
            <person name="Varghese N."/>
            <person name="Submissions S."/>
        </authorList>
    </citation>
    <scope>NUCLEOTIDE SEQUENCE [LARGE SCALE GENOMIC DNA]</scope>
    <source>
        <strain evidence="4">DSM 16108</strain>
    </source>
</reference>
<dbReference type="InterPro" id="IPR050922">
    <property type="entry name" value="LytR/CpsA/Psr_CW_biosynth"/>
</dbReference>
<dbReference type="OrthoDB" id="27330at2"/>
<organism evidence="3 4">
    <name type="scientific">Marinilactibacillus piezotolerans</name>
    <dbReference type="NCBI Taxonomy" id="258723"/>
    <lineage>
        <taxon>Bacteria</taxon>
        <taxon>Bacillati</taxon>
        <taxon>Bacillota</taxon>
        <taxon>Bacilli</taxon>
        <taxon>Lactobacillales</taxon>
        <taxon>Carnobacteriaceae</taxon>
        <taxon>Marinilactibacillus</taxon>
    </lineage>
</organism>
<sequence>MEDESRVRRKRKKRKKKSLWKKILIAFLVVLLIIVGAGAFVAWRVYSDVQSSTNEMYEEAGHDQIRNKPVVVDDGKDPFSVLLMGIDTGDMGRTDQGRSDTMMLMTVNPNTEKTTIVSIPRDTYTEIVGNGTMDKINHAYAFGGTAMALNTVQNLFDIPVDYFVSVNMEGLQQIIDAVGGIDVTPELTFNQGAYSFVEGQTVHMDGNTALEYSRMRKKDPNGDYGRQERQRSIVEATVRKIASVESVLNYQGVLNSLSANMQTNMSFDDMVDAFTKYNSAVSNISQEQLSGTGEKQDGVYYEFIPEEEVQRVSNILKEELELN</sequence>
<dbReference type="Pfam" id="PF03816">
    <property type="entry name" value="LytR_cpsA_psr"/>
    <property type="match status" value="1"/>
</dbReference>
<dbReference type="NCBIfam" id="TIGR00350">
    <property type="entry name" value="lytR_cpsA_psr"/>
    <property type="match status" value="1"/>
</dbReference>
<dbReference type="RefSeq" id="WP_091897823.1">
    <property type="nucleotide sequence ID" value="NZ_FOSJ01000027.1"/>
</dbReference>
<comment type="similarity">
    <text evidence="1">Belongs to the LytR/CpsA/Psr (LCP) family.</text>
</comment>
<dbReference type="EMBL" id="FOSJ01000027">
    <property type="protein sequence ID" value="SFK37243.1"/>
    <property type="molecule type" value="Genomic_DNA"/>
</dbReference>
<dbReference type="AlphaFoldDB" id="A0A1I3YZJ4"/>
<feature type="domain" description="Cell envelope-related transcriptional attenuator" evidence="2">
    <location>
        <begin position="98"/>
        <end position="242"/>
    </location>
</feature>
<gene>
    <name evidence="3" type="ORF">SAMN04488569_10275</name>
</gene>
<evidence type="ECO:0000313" key="3">
    <source>
        <dbReference type="EMBL" id="SFK37243.1"/>
    </source>
</evidence>
<dbReference type="Proteomes" id="UP000199589">
    <property type="component" value="Unassembled WGS sequence"/>
</dbReference>
<evidence type="ECO:0000313" key="4">
    <source>
        <dbReference type="Proteomes" id="UP000199589"/>
    </source>
</evidence>
<evidence type="ECO:0000259" key="2">
    <source>
        <dbReference type="Pfam" id="PF03816"/>
    </source>
</evidence>
<proteinExistence type="inferred from homology"/>
<dbReference type="STRING" id="258723.GCA_900169305_00697"/>
<evidence type="ECO:0000256" key="1">
    <source>
        <dbReference type="ARBA" id="ARBA00006068"/>
    </source>
</evidence>
<dbReference type="PANTHER" id="PTHR33392:SF6">
    <property type="entry name" value="POLYISOPRENYL-TEICHOIC ACID--PEPTIDOGLYCAN TEICHOIC ACID TRANSFERASE TAGU"/>
    <property type="match status" value="1"/>
</dbReference>
<dbReference type="PANTHER" id="PTHR33392">
    <property type="entry name" value="POLYISOPRENYL-TEICHOIC ACID--PEPTIDOGLYCAN TEICHOIC ACID TRANSFERASE TAGU"/>
    <property type="match status" value="1"/>
</dbReference>
<protein>
    <submittedName>
        <fullName evidence="3">Cell envelope-related function transcriptional attenuator common domain-containing protein</fullName>
    </submittedName>
</protein>
<accession>A0A1I3YZJ4</accession>
<name>A0A1I3YZJ4_9LACT</name>
<dbReference type="Gene3D" id="3.40.630.190">
    <property type="entry name" value="LCP protein"/>
    <property type="match status" value="1"/>
</dbReference>
<keyword evidence="4" id="KW-1185">Reference proteome</keyword>